<dbReference type="InterPro" id="IPR000326">
    <property type="entry name" value="PAP2/HPO"/>
</dbReference>
<feature type="transmembrane region" description="Helical" evidence="2">
    <location>
        <begin position="239"/>
        <end position="256"/>
    </location>
</feature>
<dbReference type="RefSeq" id="WP_123823444.1">
    <property type="nucleotide sequence ID" value="NZ_RKMF01000001.1"/>
</dbReference>
<feature type="region of interest" description="Disordered" evidence="1">
    <location>
        <begin position="1"/>
        <end position="144"/>
    </location>
</feature>
<dbReference type="Gene3D" id="1.20.144.10">
    <property type="entry name" value="Phosphatidic acid phosphatase type 2/haloperoxidase"/>
    <property type="match status" value="1"/>
</dbReference>
<evidence type="ECO:0000259" key="3">
    <source>
        <dbReference type="Pfam" id="PF01569"/>
    </source>
</evidence>
<evidence type="ECO:0000313" key="5">
    <source>
        <dbReference type="Proteomes" id="UP000270616"/>
    </source>
</evidence>
<dbReference type="EMBL" id="RKMF01000001">
    <property type="protein sequence ID" value="ROZ65558.1"/>
    <property type="molecule type" value="Genomic_DNA"/>
</dbReference>
<evidence type="ECO:0000313" key="4">
    <source>
        <dbReference type="EMBL" id="ROZ65558.1"/>
    </source>
</evidence>
<feature type="compositionally biased region" description="Basic and acidic residues" evidence="1">
    <location>
        <begin position="1"/>
        <end position="23"/>
    </location>
</feature>
<keyword evidence="2" id="KW-0812">Transmembrane</keyword>
<comment type="caution">
    <text evidence="4">The sequence shown here is derived from an EMBL/GenBank/DDBJ whole genome shotgun (WGS) entry which is preliminary data.</text>
</comment>
<keyword evidence="5" id="KW-1185">Reference proteome</keyword>
<feature type="transmembrane region" description="Helical" evidence="2">
    <location>
        <begin position="213"/>
        <end position="232"/>
    </location>
</feature>
<feature type="transmembrane region" description="Helical" evidence="2">
    <location>
        <begin position="276"/>
        <end position="295"/>
    </location>
</feature>
<dbReference type="OrthoDB" id="3240395at2"/>
<sequence length="421" mass="43959">MTYIPAERDPDGESNADRNREQPTEAIHTTRSAHTNDRTDTISASSDPSVTRPMPSVKDGGRRYDLSPDPATAPIETAPWQDTAPTARQEPTPAPAPRDDVARTGATSRPGPYAAPGRGPGDGSGGYPAQTAGPGAYPATAQQAAPRVPSRDLTFGIFMGQLLRAVFLLAAAVGVAYYALRTVPGQWADELALQEGEKALATLPTSWAPWIDMLPVIVCVFWGVLTLIFALAARRWTPLLVGLVSGLGAVVTVQLLKREFLHKAQLGIQESAMNSLPSGHTAAAAVAAMIAVMVAPARGRTVVAFLGALTTTLAGVATVLNSWHRPMDAVVSILVVACWGILGALLLRCLIRPERWRANRALGSLILGILALAAAAAGMAAMQTVAIDGLALATGGAAILGVSLVCAHQTARALRPRHRAG</sequence>
<feature type="transmembrane region" description="Helical" evidence="2">
    <location>
        <begin position="329"/>
        <end position="350"/>
    </location>
</feature>
<dbReference type="InterPro" id="IPR036938">
    <property type="entry name" value="PAP2/HPO_sf"/>
</dbReference>
<feature type="transmembrane region" description="Helical" evidence="2">
    <location>
        <begin position="389"/>
        <end position="407"/>
    </location>
</feature>
<dbReference type="CDD" id="cd01610">
    <property type="entry name" value="PAP2_like"/>
    <property type="match status" value="1"/>
</dbReference>
<dbReference type="SUPFAM" id="SSF48317">
    <property type="entry name" value="Acid phosphatase/Vanadium-dependent haloperoxidase"/>
    <property type="match status" value="1"/>
</dbReference>
<feature type="transmembrane region" description="Helical" evidence="2">
    <location>
        <begin position="162"/>
        <end position="180"/>
    </location>
</feature>
<dbReference type="Pfam" id="PF01569">
    <property type="entry name" value="PAP2"/>
    <property type="match status" value="1"/>
</dbReference>
<feature type="transmembrane region" description="Helical" evidence="2">
    <location>
        <begin position="302"/>
        <end position="323"/>
    </location>
</feature>
<dbReference type="Proteomes" id="UP000270616">
    <property type="component" value="Unassembled WGS sequence"/>
</dbReference>
<protein>
    <submittedName>
        <fullName evidence="4">Phosphatase PAP2 family protein</fullName>
    </submittedName>
</protein>
<accession>A0A3N3ZTD7</accession>
<gene>
    <name evidence="4" type="ORF">EDL96_00125</name>
</gene>
<proteinExistence type="predicted"/>
<dbReference type="AlphaFoldDB" id="A0A3N3ZTD7"/>
<name>A0A3N3ZTD7_9MICC</name>
<organism evidence="4 5">
    <name type="scientific">Kocuria soli</name>
    <dbReference type="NCBI Taxonomy" id="2485125"/>
    <lineage>
        <taxon>Bacteria</taxon>
        <taxon>Bacillati</taxon>
        <taxon>Actinomycetota</taxon>
        <taxon>Actinomycetes</taxon>
        <taxon>Micrococcales</taxon>
        <taxon>Micrococcaceae</taxon>
        <taxon>Kocuria</taxon>
    </lineage>
</organism>
<feature type="transmembrane region" description="Helical" evidence="2">
    <location>
        <begin position="362"/>
        <end position="383"/>
    </location>
</feature>
<evidence type="ECO:0000256" key="2">
    <source>
        <dbReference type="SAM" id="Phobius"/>
    </source>
</evidence>
<keyword evidence="2" id="KW-1133">Transmembrane helix</keyword>
<keyword evidence="2" id="KW-0472">Membrane</keyword>
<reference evidence="4 5" key="1">
    <citation type="submission" date="2018-10" db="EMBL/GenBank/DDBJ databases">
        <title>Kocuria sp. M5W7-7, whole genome shotgun sequence.</title>
        <authorList>
            <person name="Tuo L."/>
        </authorList>
    </citation>
    <scope>NUCLEOTIDE SEQUENCE [LARGE SCALE GENOMIC DNA]</scope>
    <source>
        <strain evidence="4 5">M5W7-7</strain>
    </source>
</reference>
<feature type="domain" description="Phosphatidic acid phosphatase type 2/haloperoxidase" evidence="3">
    <location>
        <begin position="272"/>
        <end position="343"/>
    </location>
</feature>
<evidence type="ECO:0000256" key="1">
    <source>
        <dbReference type="SAM" id="MobiDB-lite"/>
    </source>
</evidence>